<organism evidence="1 2">
    <name type="scientific">Hamiltonella defensa subsp. Acyrthosiphon pisum (strain 5AT)</name>
    <dbReference type="NCBI Taxonomy" id="572265"/>
    <lineage>
        <taxon>Bacteria</taxon>
        <taxon>Pseudomonadati</taxon>
        <taxon>Pseudomonadota</taxon>
        <taxon>Gammaproteobacteria</taxon>
        <taxon>Enterobacterales</taxon>
        <taxon>Enterobacteriaceae</taxon>
        <taxon>aphid secondary symbionts</taxon>
        <taxon>Candidatus Williamhamiltonella</taxon>
    </lineage>
</organism>
<sequence length="48" mass="5920">MPQKYSTTFVSPSHFFTFNQYDYFGIKTKEKRQYNKKCQSMFYLISLF</sequence>
<dbReference type="EMBL" id="CP001277">
    <property type="protein sequence ID" value="ACQ68022.1"/>
    <property type="molecule type" value="Genomic_DNA"/>
</dbReference>
<accession>C4K629</accession>
<dbReference type="KEGG" id="hde:HDEF_1389"/>
<dbReference type="AlphaFoldDB" id="C4K629"/>
<protein>
    <submittedName>
        <fullName evidence="1">Uncharacterized protein</fullName>
    </submittedName>
</protein>
<gene>
    <name evidence="1" type="ordered locus">HDEF_1389</name>
</gene>
<dbReference type="Proteomes" id="UP000002334">
    <property type="component" value="Chromosome"/>
</dbReference>
<dbReference type="eggNOG" id="COG2931">
    <property type="taxonomic scope" value="Bacteria"/>
</dbReference>
<evidence type="ECO:0000313" key="2">
    <source>
        <dbReference type="Proteomes" id="UP000002334"/>
    </source>
</evidence>
<name>C4K629_HAMD5</name>
<evidence type="ECO:0000313" key="1">
    <source>
        <dbReference type="EMBL" id="ACQ68022.1"/>
    </source>
</evidence>
<dbReference type="HOGENOM" id="CLU_3153510_0_0_6"/>
<proteinExistence type="predicted"/>
<reference evidence="1 2" key="1">
    <citation type="journal article" date="2009" name="Proc. Natl. Acad. Sci. U.S.A.">
        <title>Hamiltonella defensa, genome evolution of protective bacterial endosymbiont from pathogenic ancestors.</title>
        <authorList>
            <person name="Degnan P.H."/>
            <person name="Yu Y."/>
            <person name="Sisneros N."/>
            <person name="Wing R.A."/>
            <person name="Moran N.A."/>
        </authorList>
    </citation>
    <scope>NUCLEOTIDE SEQUENCE [LARGE SCALE GENOMIC DNA]</scope>
    <source>
        <strain evidence="2">5AT</strain>
    </source>
</reference>
<keyword evidence="2" id="KW-1185">Reference proteome</keyword>